<dbReference type="EMBL" id="SRPS01000071">
    <property type="protein sequence ID" value="KAG5970688.1"/>
    <property type="molecule type" value="Genomic_DNA"/>
</dbReference>
<dbReference type="AlphaFoldDB" id="A0A9P7MVQ4"/>
<organism evidence="2 3">
    <name type="scientific">Claviceps arundinis</name>
    <dbReference type="NCBI Taxonomy" id="1623583"/>
    <lineage>
        <taxon>Eukaryota</taxon>
        <taxon>Fungi</taxon>
        <taxon>Dikarya</taxon>
        <taxon>Ascomycota</taxon>
        <taxon>Pezizomycotina</taxon>
        <taxon>Sordariomycetes</taxon>
        <taxon>Hypocreomycetidae</taxon>
        <taxon>Hypocreales</taxon>
        <taxon>Clavicipitaceae</taxon>
        <taxon>Claviceps</taxon>
    </lineage>
</organism>
<comment type="caution">
    <text evidence="2">The sequence shown here is derived from an EMBL/GenBank/DDBJ whole genome shotgun (WGS) entry which is preliminary data.</text>
</comment>
<name>A0A9P7MVQ4_9HYPO</name>
<protein>
    <submittedName>
        <fullName evidence="2">Uncharacterized protein</fullName>
    </submittedName>
</protein>
<dbReference type="Proteomes" id="UP000784919">
    <property type="component" value="Unassembled WGS sequence"/>
</dbReference>
<reference evidence="2" key="1">
    <citation type="journal article" date="2020" name="bioRxiv">
        <title>Whole genome comparisons of ergot fungi reveals the divergence and evolution of species within the genus Claviceps are the result of varying mechanisms driving genome evolution and host range expansion.</title>
        <authorList>
            <person name="Wyka S.A."/>
            <person name="Mondo S.J."/>
            <person name="Liu M."/>
            <person name="Dettman J."/>
            <person name="Nalam V."/>
            <person name="Broders K.D."/>
        </authorList>
    </citation>
    <scope>NUCLEOTIDE SEQUENCE</scope>
    <source>
        <strain evidence="2">CCC 1102</strain>
    </source>
</reference>
<accession>A0A9P7MVQ4</accession>
<proteinExistence type="predicted"/>
<gene>
    <name evidence="2" type="ORF">E4U56_007476</name>
</gene>
<sequence>MSFSNGGGTLALPSPTHAHHMDVTSANQLSDVRTITTSFTPVTVSAVRGNSTKAAHCTVATTNSASGSLVGARNLPSPIVHLDTPSTEPSTVSAFHKVGQNVNEFVAPLDAHEGFIQESFKTSPECNSRSRPSGPRRRRNFSDFNCSSGRGKQLIALLFTHFRGNRRRAD</sequence>
<evidence type="ECO:0000313" key="2">
    <source>
        <dbReference type="EMBL" id="KAG5970688.1"/>
    </source>
</evidence>
<evidence type="ECO:0000313" key="3">
    <source>
        <dbReference type="Proteomes" id="UP000784919"/>
    </source>
</evidence>
<feature type="region of interest" description="Disordered" evidence="1">
    <location>
        <begin position="121"/>
        <end position="145"/>
    </location>
</feature>
<evidence type="ECO:0000256" key="1">
    <source>
        <dbReference type="SAM" id="MobiDB-lite"/>
    </source>
</evidence>
<dbReference type="OrthoDB" id="10290518at2759"/>